<organism evidence="2 3">
    <name type="scientific">Collybia nuda</name>
    <dbReference type="NCBI Taxonomy" id="64659"/>
    <lineage>
        <taxon>Eukaryota</taxon>
        <taxon>Fungi</taxon>
        <taxon>Dikarya</taxon>
        <taxon>Basidiomycota</taxon>
        <taxon>Agaricomycotina</taxon>
        <taxon>Agaricomycetes</taxon>
        <taxon>Agaricomycetidae</taxon>
        <taxon>Agaricales</taxon>
        <taxon>Tricholomatineae</taxon>
        <taxon>Clitocybaceae</taxon>
        <taxon>Collybia</taxon>
    </lineage>
</organism>
<comment type="caution">
    <text evidence="2">The sequence shown here is derived from an EMBL/GenBank/DDBJ whole genome shotgun (WGS) entry which is preliminary data.</text>
</comment>
<evidence type="ECO:0000256" key="1">
    <source>
        <dbReference type="SAM" id="MobiDB-lite"/>
    </source>
</evidence>
<dbReference type="AlphaFoldDB" id="A0A9P5YCA8"/>
<sequence length="285" mass="32001">MANIGSVFLGDFQRLRVLSSSTPPSSPPPSSISGVIPQSPPITQPDPDTITQGRTAMEPSKPALPSTIEPALALELRLRWLEAILKGVKQDTRDRKGKEKEKHWELKQGETLTRIAEDIQKRLNTVVEGNDGLKRFIDHYDQHAHLLTPSFALSGTLPDPPTYENMSTEELEAFLVEMEPDIRAADRDMREIEVLEKKGVTGAGKLADYEPLQSRLDDLLNAHQKDLEIAASLEKRIATLMERHATHVDALSELFVVWDDTITVAEDNVSKLERDRLERQRLGFE</sequence>
<dbReference type="PANTHER" id="PTHR28360:SF1">
    <property type="entry name" value="DYNACTIN SUBUNIT 3"/>
    <property type="match status" value="1"/>
</dbReference>
<protein>
    <submittedName>
        <fullName evidence="2">Uncharacterized protein</fullName>
    </submittedName>
</protein>
<keyword evidence="3" id="KW-1185">Reference proteome</keyword>
<dbReference type="PANTHER" id="PTHR28360">
    <property type="entry name" value="DYNACTIN SUBUNIT 3"/>
    <property type="match status" value="1"/>
</dbReference>
<dbReference type="InterPro" id="IPR009991">
    <property type="entry name" value="DCTN3"/>
</dbReference>
<evidence type="ECO:0000313" key="2">
    <source>
        <dbReference type="EMBL" id="KAF9466065.1"/>
    </source>
</evidence>
<accession>A0A9P5YCA8</accession>
<name>A0A9P5YCA8_9AGAR</name>
<dbReference type="GO" id="GO:0061640">
    <property type="term" value="P:cytoskeleton-dependent cytokinesis"/>
    <property type="evidence" value="ECO:0007669"/>
    <property type="project" value="InterPro"/>
</dbReference>
<gene>
    <name evidence="2" type="ORF">BDZ94DRAFT_1188032</name>
</gene>
<reference evidence="2" key="1">
    <citation type="submission" date="2020-11" db="EMBL/GenBank/DDBJ databases">
        <authorList>
            <consortium name="DOE Joint Genome Institute"/>
            <person name="Ahrendt S."/>
            <person name="Riley R."/>
            <person name="Andreopoulos W."/>
            <person name="Labutti K."/>
            <person name="Pangilinan J."/>
            <person name="Ruiz-Duenas F.J."/>
            <person name="Barrasa J.M."/>
            <person name="Sanchez-Garcia M."/>
            <person name="Camarero S."/>
            <person name="Miyauchi S."/>
            <person name="Serrano A."/>
            <person name="Linde D."/>
            <person name="Babiker R."/>
            <person name="Drula E."/>
            <person name="Ayuso-Fernandez I."/>
            <person name="Pacheco R."/>
            <person name="Padilla G."/>
            <person name="Ferreira P."/>
            <person name="Barriuso J."/>
            <person name="Kellner H."/>
            <person name="Castanera R."/>
            <person name="Alfaro M."/>
            <person name="Ramirez L."/>
            <person name="Pisabarro A.G."/>
            <person name="Kuo A."/>
            <person name="Tritt A."/>
            <person name="Lipzen A."/>
            <person name="He G."/>
            <person name="Yan M."/>
            <person name="Ng V."/>
            <person name="Cullen D."/>
            <person name="Martin F."/>
            <person name="Rosso M.-N."/>
            <person name="Henrissat B."/>
            <person name="Hibbett D."/>
            <person name="Martinez A.T."/>
            <person name="Grigoriev I.V."/>
        </authorList>
    </citation>
    <scope>NUCLEOTIDE SEQUENCE</scope>
    <source>
        <strain evidence="2">CBS 247.69</strain>
    </source>
</reference>
<dbReference type="GO" id="GO:0005869">
    <property type="term" value="C:dynactin complex"/>
    <property type="evidence" value="ECO:0007669"/>
    <property type="project" value="InterPro"/>
</dbReference>
<dbReference type="OrthoDB" id="16729at2759"/>
<evidence type="ECO:0000313" key="3">
    <source>
        <dbReference type="Proteomes" id="UP000807353"/>
    </source>
</evidence>
<proteinExistence type="predicted"/>
<dbReference type="EMBL" id="MU150243">
    <property type="protein sequence ID" value="KAF9466065.1"/>
    <property type="molecule type" value="Genomic_DNA"/>
</dbReference>
<dbReference type="Pfam" id="PF07426">
    <property type="entry name" value="Dynactin_p22"/>
    <property type="match status" value="1"/>
</dbReference>
<dbReference type="Proteomes" id="UP000807353">
    <property type="component" value="Unassembled WGS sequence"/>
</dbReference>
<feature type="region of interest" description="Disordered" evidence="1">
    <location>
        <begin position="18"/>
        <end position="65"/>
    </location>
</feature>